<gene>
    <name evidence="5" type="ORF">HICCMSTLAB_LOCUS11411</name>
</gene>
<evidence type="ECO:0000256" key="2">
    <source>
        <dbReference type="ARBA" id="ARBA00022490"/>
    </source>
</evidence>
<keyword evidence="4" id="KW-0560">Oxidoreductase</keyword>
<dbReference type="InterPro" id="IPR002347">
    <property type="entry name" value="SDR_fam"/>
</dbReference>
<dbReference type="InterPro" id="IPR051721">
    <property type="entry name" value="Biopterin_syn/organic_redct"/>
</dbReference>
<keyword evidence="3" id="KW-0521">NADP</keyword>
<dbReference type="EMBL" id="CAJNRD030001123">
    <property type="protein sequence ID" value="CAG5103241.1"/>
    <property type="molecule type" value="Genomic_DNA"/>
</dbReference>
<reference evidence="5" key="1">
    <citation type="submission" date="2021-04" db="EMBL/GenBank/DDBJ databases">
        <authorList>
            <person name="Chebbi M.A.C M."/>
        </authorList>
    </citation>
    <scope>NUCLEOTIDE SEQUENCE</scope>
</reference>
<name>A0A8J2HM27_COTCN</name>
<dbReference type="AlphaFoldDB" id="A0A8J2HM27"/>
<dbReference type="InterPro" id="IPR036291">
    <property type="entry name" value="NAD(P)-bd_dom_sf"/>
</dbReference>
<dbReference type="PANTHER" id="PTHR44085">
    <property type="entry name" value="SEPIAPTERIN REDUCTASE"/>
    <property type="match status" value="1"/>
</dbReference>
<dbReference type="GO" id="GO:0006729">
    <property type="term" value="P:tetrahydrobiopterin biosynthetic process"/>
    <property type="evidence" value="ECO:0007669"/>
    <property type="project" value="TreeGrafter"/>
</dbReference>
<keyword evidence="2" id="KW-0963">Cytoplasm</keyword>
<proteinExistence type="predicted"/>
<dbReference type="PRINTS" id="PR00081">
    <property type="entry name" value="GDHRDH"/>
</dbReference>
<sequence length="566" mass="63823">MGPEFFLVGKLFILITGASKGIGRQFAITFSQIAECDSHFLLIARNETGLQETVSKMSHRVNVDYVSLDLSIAQADHAIIIHNVGTTGDLSQLTNEMNDFRVWEKMFDLNVFSSAVLNSVFMEIFNDKVKAKKLVINMTSLASRYPAKSGAYYCSAKAAREMYFKVFAKEFPQVNVLNYSPFFTQTDLLKELEGIKRTAELPILSLMFRFAGLILTPNQVADRLVEIIRGQKYKSGDFVDYYDPITSALLLTEFFLIGKLFVLITGSSKGIGREFAITFSQIAERDSHFLLIARNETGLQETVSKMSNNVSVDYVSMDLSLAQADHLEDIIRKRINPDEYDHAIIIHNVGTSGDLSQLTNEMNNFRVWEKMYDLNVFLPAVLNSVFMKIFNDNVKAKKLVINMSSLAAKIPLSSMGYYCSAKAAREMYFKIFAKEFPQVNVLNYSPFLTETDLLKAQGSINRTTELPEIIKLARLVGLTLTPSQAAHRLVEIVRGQMYKSGDFVDYYDPLTMILLLANEQLNILEILRFLNAEDKISLAQSIIGETSKFLPDKLKPIPKVNFGILK</sequence>
<dbReference type="GO" id="GO:0005737">
    <property type="term" value="C:cytoplasm"/>
    <property type="evidence" value="ECO:0007669"/>
    <property type="project" value="UniProtKB-SubCell"/>
</dbReference>
<evidence type="ECO:0000256" key="4">
    <source>
        <dbReference type="ARBA" id="ARBA00023002"/>
    </source>
</evidence>
<protein>
    <submittedName>
        <fullName evidence="5">Similar to spr: Sepiapterin reductase (Xenopus laevis)</fullName>
    </submittedName>
</protein>
<organism evidence="5 6">
    <name type="scientific">Cotesia congregata</name>
    <name type="common">Parasitoid wasp</name>
    <name type="synonym">Apanteles congregatus</name>
    <dbReference type="NCBI Taxonomy" id="51543"/>
    <lineage>
        <taxon>Eukaryota</taxon>
        <taxon>Metazoa</taxon>
        <taxon>Ecdysozoa</taxon>
        <taxon>Arthropoda</taxon>
        <taxon>Hexapoda</taxon>
        <taxon>Insecta</taxon>
        <taxon>Pterygota</taxon>
        <taxon>Neoptera</taxon>
        <taxon>Endopterygota</taxon>
        <taxon>Hymenoptera</taxon>
        <taxon>Apocrita</taxon>
        <taxon>Ichneumonoidea</taxon>
        <taxon>Braconidae</taxon>
        <taxon>Microgastrinae</taxon>
        <taxon>Cotesia</taxon>
    </lineage>
</organism>
<dbReference type="Pfam" id="PF00106">
    <property type="entry name" value="adh_short"/>
    <property type="match status" value="2"/>
</dbReference>
<evidence type="ECO:0000256" key="3">
    <source>
        <dbReference type="ARBA" id="ARBA00022857"/>
    </source>
</evidence>
<dbReference type="Gene3D" id="3.40.50.720">
    <property type="entry name" value="NAD(P)-binding Rossmann-like Domain"/>
    <property type="match status" value="2"/>
</dbReference>
<dbReference type="OrthoDB" id="153074at2759"/>
<evidence type="ECO:0000313" key="5">
    <source>
        <dbReference type="EMBL" id="CAG5103241.1"/>
    </source>
</evidence>
<comment type="caution">
    <text evidence="5">The sequence shown here is derived from an EMBL/GenBank/DDBJ whole genome shotgun (WGS) entry which is preliminary data.</text>
</comment>
<dbReference type="SUPFAM" id="SSF51735">
    <property type="entry name" value="NAD(P)-binding Rossmann-fold domains"/>
    <property type="match status" value="2"/>
</dbReference>
<accession>A0A8J2HM27</accession>
<dbReference type="PANTHER" id="PTHR44085:SF2">
    <property type="entry name" value="SEPIAPTERIN REDUCTASE"/>
    <property type="match status" value="1"/>
</dbReference>
<evidence type="ECO:0000313" key="6">
    <source>
        <dbReference type="Proteomes" id="UP000786811"/>
    </source>
</evidence>
<dbReference type="Proteomes" id="UP000786811">
    <property type="component" value="Unassembled WGS sequence"/>
</dbReference>
<keyword evidence="6" id="KW-1185">Reference proteome</keyword>
<comment type="subcellular location">
    <subcellularLocation>
        <location evidence="1">Cytoplasm</location>
    </subcellularLocation>
</comment>
<dbReference type="GO" id="GO:0004757">
    <property type="term" value="F:sepiapterin reductase (NADP+) activity"/>
    <property type="evidence" value="ECO:0007669"/>
    <property type="project" value="TreeGrafter"/>
</dbReference>
<evidence type="ECO:0000256" key="1">
    <source>
        <dbReference type="ARBA" id="ARBA00004496"/>
    </source>
</evidence>